<evidence type="ECO:0000313" key="2">
    <source>
        <dbReference type="EMBL" id="EIC01764.1"/>
    </source>
</evidence>
<dbReference type="PANTHER" id="PTHR45661">
    <property type="entry name" value="SURFACE ANTIGEN"/>
    <property type="match status" value="1"/>
</dbReference>
<proteinExistence type="predicted"/>
<dbReference type="CDD" id="cd17748">
    <property type="entry name" value="BRCT_DNA_ligase_like"/>
    <property type="match status" value="1"/>
</dbReference>
<organism evidence="2 3">
    <name type="scientific">Treponema saccharophilum DSM 2985</name>
    <dbReference type="NCBI Taxonomy" id="907348"/>
    <lineage>
        <taxon>Bacteria</taxon>
        <taxon>Pseudomonadati</taxon>
        <taxon>Spirochaetota</taxon>
        <taxon>Spirochaetia</taxon>
        <taxon>Spirochaetales</taxon>
        <taxon>Treponemataceae</taxon>
        <taxon>Treponema</taxon>
    </lineage>
</organism>
<dbReference type="Gene3D" id="3.40.50.10190">
    <property type="entry name" value="BRCT domain"/>
    <property type="match status" value="1"/>
</dbReference>
<dbReference type="PANTHER" id="PTHR45661:SF3">
    <property type="entry name" value="IG-LIKE DOMAIN-CONTAINING PROTEIN"/>
    <property type="match status" value="1"/>
</dbReference>
<reference evidence="2 3" key="1">
    <citation type="submission" date="2011-09" db="EMBL/GenBank/DDBJ databases">
        <title>The draft genome of Treponema saccharophilum DSM 2985.</title>
        <authorList>
            <consortium name="US DOE Joint Genome Institute (JGI-PGF)"/>
            <person name="Lucas S."/>
            <person name="Copeland A."/>
            <person name="Lapidus A."/>
            <person name="Glavina del Rio T."/>
            <person name="Dalin E."/>
            <person name="Tice H."/>
            <person name="Bruce D."/>
            <person name="Goodwin L."/>
            <person name="Pitluck S."/>
            <person name="Peters L."/>
            <person name="Kyrpides N."/>
            <person name="Mavromatis K."/>
            <person name="Ivanova N."/>
            <person name="Markowitz V."/>
            <person name="Cheng J.-F."/>
            <person name="Hugenholtz P."/>
            <person name="Woyke T."/>
            <person name="Wu D."/>
            <person name="Gronow S."/>
            <person name="Wellnitz S."/>
            <person name="Brambilla E."/>
            <person name="Klenk H.-P."/>
            <person name="Eisen J.A."/>
        </authorList>
    </citation>
    <scope>NUCLEOTIDE SEQUENCE [LARGE SCALE GENOMIC DNA]</scope>
    <source>
        <strain evidence="2 3">DSM 2985</strain>
    </source>
</reference>
<name>H7EL39_9SPIR</name>
<dbReference type="RefSeq" id="WP_002704528.1">
    <property type="nucleotide sequence ID" value="NZ_AGRW01000047.1"/>
</dbReference>
<comment type="caution">
    <text evidence="2">The sequence shown here is derived from an EMBL/GenBank/DDBJ whole genome shotgun (WGS) entry which is preliminary data.</text>
</comment>
<evidence type="ECO:0000313" key="3">
    <source>
        <dbReference type="Proteomes" id="UP000003571"/>
    </source>
</evidence>
<evidence type="ECO:0000259" key="1">
    <source>
        <dbReference type="Pfam" id="PF00533"/>
    </source>
</evidence>
<dbReference type="Pfam" id="PF13306">
    <property type="entry name" value="LRR_5"/>
    <property type="match status" value="4"/>
</dbReference>
<dbReference type="SUPFAM" id="SSF52058">
    <property type="entry name" value="L domain-like"/>
    <property type="match status" value="2"/>
</dbReference>
<keyword evidence="3" id="KW-1185">Reference proteome</keyword>
<dbReference type="OrthoDB" id="361449at2"/>
<dbReference type="EMBL" id="AGRW01000047">
    <property type="protein sequence ID" value="EIC01764.1"/>
    <property type="molecule type" value="Genomic_DNA"/>
</dbReference>
<dbReference type="Pfam" id="PF00533">
    <property type="entry name" value="BRCT"/>
    <property type="match status" value="1"/>
</dbReference>
<dbReference type="eggNOG" id="COG5492">
    <property type="taxonomic scope" value="Bacteria"/>
</dbReference>
<dbReference type="PATRIC" id="fig|907348.3.peg.1621"/>
<dbReference type="InterPro" id="IPR036420">
    <property type="entry name" value="BRCT_dom_sf"/>
</dbReference>
<dbReference type="SUPFAM" id="SSF52113">
    <property type="entry name" value="BRCT domain"/>
    <property type="match status" value="1"/>
</dbReference>
<feature type="domain" description="BRCT" evidence="1">
    <location>
        <begin position="3"/>
        <end position="70"/>
    </location>
</feature>
<protein>
    <submittedName>
        <fullName evidence="2">BRCT domain protein</fullName>
    </submittedName>
</protein>
<sequence length="780" mass="85984">MESVCFTGTCWDMPRAELIQKASKKFEVRNSVTKDLDILVCENKNSGSSKLEKAKKNGTRVITYKEFMDMVDDIKDDGVFYIRNGVLKKCSDDNIENVVIPSGVTEIESSAFLFCFHLKSIEIPEGVKDIGWGFDNFSELESVIIHEGTQVIKLKAFENNPSLKSVSLPSSLIEIQSEAFSSCPALTEITFGGTISQWENVDGLENLLQYVPATSVKCSDGEWQKPLVFVEDGVAVKCLDKKTTSIKLDEGVTAISENAFKECASVLSIELPSTLTEIRKGAFDDCKNVEKIVSHSPLFPFNEKTRKLYDATGKTKKVVLSILAGKEEAKKEKIAQVQNVSASAVLESIMSEHKTNAQVVRDDKNAYLQIQTTDGGIELLLVDSKVSKWMQNLPALLDLVATGADSIAIRKFAIERGLEDSSKKFISISKDGCVSWKKKTKPVYLFIPEGVTQIERNAFYRCESLERVVLGDGMKEIDRYAFEYCESLKSVVIPPSLKKIDGFAFAGCHSLEGLTIPNGVEIIESSAFASCRSLESLTIPSSVQNIGYGAFSGCTGLKTLVIEKGVKIIESVAFHDCTSLSEITYTGTVAEWEKIEKGRRWNCEAPAQFVKCSDGEVSIVPKIEEIKTDTYTLKIYDNGIEKCTCTGDTEKLVIGEGITVIEHSAFWECTGIKSVVFPSSLTKIELDAFSNCTALESIVIPDGMKIIDPSAFDGCTSLKSVVLPASLTRIGDKVFRYCSSLNEIIYKGTMEQWKAVSKYFWGNEDMIAKVVHCADGDVEL</sequence>
<accession>H7EL39</accession>
<dbReference type="InterPro" id="IPR032675">
    <property type="entry name" value="LRR_dom_sf"/>
</dbReference>
<dbReference type="Gene3D" id="3.80.10.10">
    <property type="entry name" value="Ribonuclease Inhibitor"/>
    <property type="match status" value="4"/>
</dbReference>
<dbReference type="AlphaFoldDB" id="H7EL39"/>
<dbReference type="InterPro" id="IPR053139">
    <property type="entry name" value="Surface_bspA-like"/>
</dbReference>
<dbReference type="InterPro" id="IPR001357">
    <property type="entry name" value="BRCT_dom"/>
</dbReference>
<dbReference type="Proteomes" id="UP000003571">
    <property type="component" value="Unassembled WGS sequence"/>
</dbReference>
<gene>
    <name evidence="2" type="ORF">TresaDRAFT_1053</name>
</gene>
<dbReference type="InterPro" id="IPR026906">
    <property type="entry name" value="LRR_5"/>
</dbReference>
<dbReference type="Gene3D" id="3.40.50.12480">
    <property type="match status" value="2"/>
</dbReference>
<dbReference type="STRING" id="907348.TresaDRAFT_1053"/>